<evidence type="ECO:0000313" key="2">
    <source>
        <dbReference type="EMBL" id="KDA04212.1"/>
    </source>
</evidence>
<keyword evidence="3" id="KW-1185">Reference proteome</keyword>
<feature type="region of interest" description="Disordered" evidence="1">
    <location>
        <begin position="60"/>
        <end position="87"/>
    </location>
</feature>
<accession>A0A059GBI2</accession>
<dbReference type="Proteomes" id="UP000024942">
    <property type="component" value="Unassembled WGS sequence"/>
</dbReference>
<reference evidence="2 3" key="1">
    <citation type="journal article" date="2014" name="Antonie Van Leeuwenhoek">
        <title>Hyphomonas beringensis sp. nov. and Hyphomonas chukchiensis sp. nov., isolated from surface seawater of the Bering Sea and Chukchi Sea.</title>
        <authorList>
            <person name="Li C."/>
            <person name="Lai Q."/>
            <person name="Li G."/>
            <person name="Dong C."/>
            <person name="Wang J."/>
            <person name="Liao Y."/>
            <person name="Shao Z."/>
        </authorList>
    </citation>
    <scope>NUCLEOTIDE SEQUENCE [LARGE SCALE GENOMIC DNA]</scope>
    <source>
        <strain evidence="2 3">SCH89</strain>
    </source>
</reference>
<comment type="caution">
    <text evidence="2">The sequence shown here is derived from an EMBL/GenBank/DDBJ whole genome shotgun (WGS) entry which is preliminary data.</text>
</comment>
<sequence>MSLASSIGKVGHLTLLNRKVEQAIGFIGRALAADEGNFSRICAICPEDVGPTCRKIDVRKREKPPGLSQPVSPGEPDLLSFTCDLSG</sequence>
<dbReference type="EMBL" id="ARYL01000002">
    <property type="protein sequence ID" value="KDA04212.1"/>
    <property type="molecule type" value="Genomic_DNA"/>
</dbReference>
<evidence type="ECO:0000313" key="3">
    <source>
        <dbReference type="Proteomes" id="UP000024942"/>
    </source>
</evidence>
<dbReference type="PATRIC" id="fig|1280953.3.peg.548"/>
<dbReference type="RefSeq" id="WP_035535699.1">
    <property type="nucleotide sequence ID" value="NZ_ARYL01000002.1"/>
</dbReference>
<proteinExistence type="predicted"/>
<protein>
    <submittedName>
        <fullName evidence="2">Uncharacterized protein</fullName>
    </submittedName>
</protein>
<gene>
    <name evidence="2" type="ORF">HOC_02721</name>
</gene>
<organism evidence="2 3">
    <name type="scientific">Hyphomonas oceanitis SCH89</name>
    <dbReference type="NCBI Taxonomy" id="1280953"/>
    <lineage>
        <taxon>Bacteria</taxon>
        <taxon>Pseudomonadati</taxon>
        <taxon>Pseudomonadota</taxon>
        <taxon>Alphaproteobacteria</taxon>
        <taxon>Hyphomonadales</taxon>
        <taxon>Hyphomonadaceae</taxon>
        <taxon>Hyphomonas</taxon>
    </lineage>
</organism>
<name>A0A059GBI2_9PROT</name>
<dbReference type="AlphaFoldDB" id="A0A059GBI2"/>
<evidence type="ECO:0000256" key="1">
    <source>
        <dbReference type="SAM" id="MobiDB-lite"/>
    </source>
</evidence>